<proteinExistence type="predicted"/>
<evidence type="ECO:0000256" key="1">
    <source>
        <dbReference type="SAM" id="MobiDB-lite"/>
    </source>
</evidence>
<sequence length="61" mass="6881">MQPQSQPQSPRVAAAREHRPSVHATRPAVRRASQRVCQHQRIRQRQVDARPCVGAHEHASA</sequence>
<gene>
    <name evidence="2" type="ORF">LH706_26270</name>
</gene>
<dbReference type="EMBL" id="CP085044">
    <property type="protein sequence ID" value="UZF17449.1"/>
    <property type="molecule type" value="Genomic_DNA"/>
</dbReference>
<keyword evidence="2" id="KW-0614">Plasmid</keyword>
<feature type="region of interest" description="Disordered" evidence="1">
    <location>
        <begin position="1"/>
        <end position="61"/>
    </location>
</feature>
<accession>A0ABY6NJF2</accession>
<name>A0ABY6NJF2_RALSL</name>
<feature type="compositionally biased region" description="Basic residues" evidence="1">
    <location>
        <begin position="28"/>
        <end position="44"/>
    </location>
</feature>
<organism evidence="2">
    <name type="scientific">Ralstonia solanacearum</name>
    <name type="common">Pseudomonas solanacearum</name>
    <dbReference type="NCBI Taxonomy" id="305"/>
    <lineage>
        <taxon>Bacteria</taxon>
        <taxon>Pseudomonadati</taxon>
        <taxon>Pseudomonadota</taxon>
        <taxon>Betaproteobacteria</taxon>
        <taxon>Burkholderiales</taxon>
        <taxon>Burkholderiaceae</taxon>
        <taxon>Ralstonia</taxon>
        <taxon>Ralstonia solanacearum species complex</taxon>
    </lineage>
</organism>
<geneLocation type="plasmid" evidence="2">
    <name>p1</name>
</geneLocation>
<evidence type="ECO:0000313" key="2">
    <source>
        <dbReference type="EMBL" id="UZF17449.1"/>
    </source>
</evidence>
<protein>
    <submittedName>
        <fullName evidence="2">Uncharacterized protein</fullName>
    </submittedName>
</protein>
<reference evidence="2" key="1">
    <citation type="submission" date="2021-10" db="EMBL/GenBank/DDBJ databases">
        <title>Complete genome sequences of five Ralstonia solancearum strains isolated from sunflower.</title>
        <authorList>
            <person name="She X."/>
            <person name="He Z."/>
        </authorList>
    </citation>
    <scope>NUCLEOTIDE SEQUENCE</scope>
    <source>
        <strain evidence="2">RS638</strain>
    </source>
</reference>